<reference evidence="3" key="1">
    <citation type="submission" date="2014-05" db="EMBL/GenBank/DDBJ databases">
        <title>The transcriptome of the halophilic microalga Tetraselmis sp. GSL018 isolated from the Great Salt Lake, Utah.</title>
        <authorList>
            <person name="Jinkerson R.E."/>
            <person name="D'Adamo S."/>
            <person name="Posewitz M.C."/>
        </authorList>
    </citation>
    <scope>NUCLEOTIDE SEQUENCE</scope>
    <source>
        <strain evidence="3">GSL018</strain>
    </source>
</reference>
<evidence type="ECO:0000256" key="1">
    <source>
        <dbReference type="SAM" id="MobiDB-lite"/>
    </source>
</evidence>
<dbReference type="PROSITE" id="PS51257">
    <property type="entry name" value="PROKAR_LIPOPROTEIN"/>
    <property type="match status" value="1"/>
</dbReference>
<protein>
    <submittedName>
        <fullName evidence="3">Uncharacterized protein</fullName>
    </submittedName>
</protein>
<dbReference type="AlphaFoldDB" id="A0A061RH63"/>
<gene>
    <name evidence="3" type="ORF">TSPGSL018_144</name>
    <name evidence="2" type="ORF">TSPGSL018_3250</name>
</gene>
<evidence type="ECO:0000313" key="2">
    <source>
        <dbReference type="EMBL" id="JAC70840.1"/>
    </source>
</evidence>
<accession>A0A061RH63</accession>
<proteinExistence type="predicted"/>
<name>A0A061RH63_9CHLO</name>
<evidence type="ECO:0000313" key="3">
    <source>
        <dbReference type="EMBL" id="JAC72262.1"/>
    </source>
</evidence>
<dbReference type="EMBL" id="GBEZ01013752">
    <property type="protein sequence ID" value="JAC72262.1"/>
    <property type="molecule type" value="Transcribed_RNA"/>
</dbReference>
<feature type="region of interest" description="Disordered" evidence="1">
    <location>
        <begin position="17"/>
        <end position="46"/>
    </location>
</feature>
<dbReference type="EMBL" id="GBEZ01015313">
    <property type="protein sequence ID" value="JAC70840.1"/>
    <property type="molecule type" value="Transcribed_RNA"/>
</dbReference>
<sequence>MVAKNLAFSGAGSACVGKGANQKEKTLGNCPCQLPRRQNQSQESPIPHYCANAMPIRPTAELLISSLPPEIKGQPVRCRINSGPHNKGSSRALCSTWNLAISGTGFPIGHGSGNWNPQFSL</sequence>
<organism evidence="3">
    <name type="scientific">Tetraselmis sp. GSL018</name>
    <dbReference type="NCBI Taxonomy" id="582737"/>
    <lineage>
        <taxon>Eukaryota</taxon>
        <taxon>Viridiplantae</taxon>
        <taxon>Chlorophyta</taxon>
        <taxon>core chlorophytes</taxon>
        <taxon>Chlorodendrophyceae</taxon>
        <taxon>Chlorodendrales</taxon>
        <taxon>Chlorodendraceae</taxon>
        <taxon>Tetraselmis</taxon>
    </lineage>
</organism>